<feature type="transmembrane region" description="Helical" evidence="1">
    <location>
        <begin position="112"/>
        <end position="129"/>
    </location>
</feature>
<feature type="transmembrane region" description="Helical" evidence="1">
    <location>
        <begin position="158"/>
        <end position="178"/>
    </location>
</feature>
<dbReference type="PANTHER" id="PTHR22911:SF135">
    <property type="entry name" value="BLR4310 PROTEIN"/>
    <property type="match status" value="1"/>
</dbReference>
<dbReference type="Proteomes" id="UP000050497">
    <property type="component" value="Unassembled WGS sequence"/>
</dbReference>
<feature type="transmembrane region" description="Helical" evidence="1">
    <location>
        <begin position="45"/>
        <end position="67"/>
    </location>
</feature>
<evidence type="ECO:0000259" key="2">
    <source>
        <dbReference type="Pfam" id="PF00892"/>
    </source>
</evidence>
<feature type="transmembrane region" description="Helical" evidence="1">
    <location>
        <begin position="87"/>
        <end position="106"/>
    </location>
</feature>
<dbReference type="STRING" id="1653334.GA0071312_3723"/>
<evidence type="ECO:0000256" key="1">
    <source>
        <dbReference type="SAM" id="Phobius"/>
    </source>
</evidence>
<dbReference type="PATRIC" id="fig|1653334.4.peg.1865"/>
<dbReference type="AlphaFoldDB" id="A0A0P8A4P2"/>
<feature type="domain" description="EamA" evidence="2">
    <location>
        <begin position="162"/>
        <end position="289"/>
    </location>
</feature>
<comment type="caution">
    <text evidence="3">The sequence shown here is derived from an EMBL/GenBank/DDBJ whole genome shotgun (WGS) entry which is preliminary data.</text>
</comment>
<feature type="transmembrane region" description="Helical" evidence="1">
    <location>
        <begin position="190"/>
        <end position="212"/>
    </location>
</feature>
<keyword evidence="1" id="KW-0472">Membrane</keyword>
<evidence type="ECO:0000313" key="5">
    <source>
        <dbReference type="Proteomes" id="UP000050497"/>
    </source>
</evidence>
<keyword evidence="6" id="KW-1185">Reference proteome</keyword>
<keyword evidence="1" id="KW-1133">Transmembrane helix</keyword>
<dbReference type="InterPro" id="IPR037185">
    <property type="entry name" value="EmrE-like"/>
</dbReference>
<name>A0A0P8A4P2_9HYPH</name>
<feature type="transmembrane region" description="Helical" evidence="1">
    <location>
        <begin position="136"/>
        <end position="152"/>
    </location>
</feature>
<dbReference type="Proteomes" id="UP000182800">
    <property type="component" value="Unassembled WGS sequence"/>
</dbReference>
<dbReference type="InterPro" id="IPR000620">
    <property type="entry name" value="EamA_dom"/>
</dbReference>
<organism evidence="3 5">
    <name type="scientific">Saliniramus fredricksonii</name>
    <dbReference type="NCBI Taxonomy" id="1653334"/>
    <lineage>
        <taxon>Bacteria</taxon>
        <taxon>Pseudomonadati</taxon>
        <taxon>Pseudomonadota</taxon>
        <taxon>Alphaproteobacteria</taxon>
        <taxon>Hyphomicrobiales</taxon>
        <taxon>Salinarimonadaceae</taxon>
        <taxon>Saliniramus</taxon>
    </lineage>
</organism>
<dbReference type="Pfam" id="PF00892">
    <property type="entry name" value="EamA"/>
    <property type="match status" value="2"/>
</dbReference>
<gene>
    <name evidence="4" type="ORF">GA0071312_3723</name>
    <name evidence="3" type="ORF">HLUCCO17_00525</name>
</gene>
<feature type="transmembrane region" description="Helical" evidence="1">
    <location>
        <begin position="12"/>
        <end position="33"/>
    </location>
</feature>
<evidence type="ECO:0000313" key="4">
    <source>
        <dbReference type="EMBL" id="SCC82713.1"/>
    </source>
</evidence>
<sequence length="302" mass="32662">MTGALARLRTALATPSAALGIAVMLFGIFLFVVNDTLGKWLVATYSVGQVLLIRSAAALLILVPLIWRSGIAPLFRVEQPRMQATRVAFSTFEVFCFYTAVIYLPLADVMTFWLAAPIYVAALSPIFLGEHVGWRRWSAIVIGFIGVIVALQPSAATLTMPAFVAIAGSFAFAFMMLTGRSLRATPDITLVFWQTVGALLLGLALAPVTWVMPDGFDFALLALLGVVAMFAHMCINRALKLADAATVAPFQYTLLFWAVIFGYLVFGDVPRLAMLTGAAIIVGAGLFIFFRGRKVAQDRGKD</sequence>
<feature type="domain" description="EamA" evidence="2">
    <location>
        <begin position="19"/>
        <end position="150"/>
    </location>
</feature>
<feature type="transmembrane region" description="Helical" evidence="1">
    <location>
        <begin position="247"/>
        <end position="266"/>
    </location>
</feature>
<evidence type="ECO:0000313" key="3">
    <source>
        <dbReference type="EMBL" id="KPQ12612.1"/>
    </source>
</evidence>
<dbReference type="GO" id="GO:0016020">
    <property type="term" value="C:membrane"/>
    <property type="evidence" value="ECO:0007669"/>
    <property type="project" value="InterPro"/>
</dbReference>
<dbReference type="PANTHER" id="PTHR22911">
    <property type="entry name" value="ACYL-MALONYL CONDENSING ENZYME-RELATED"/>
    <property type="match status" value="1"/>
</dbReference>
<feature type="transmembrane region" description="Helical" evidence="1">
    <location>
        <begin position="272"/>
        <end position="290"/>
    </location>
</feature>
<keyword evidence="1" id="KW-0812">Transmembrane</keyword>
<feature type="transmembrane region" description="Helical" evidence="1">
    <location>
        <begin position="218"/>
        <end position="235"/>
    </location>
</feature>
<accession>A0A0P8A4P2</accession>
<dbReference type="RefSeq" id="WP_074446495.1">
    <property type="nucleotide sequence ID" value="NZ_FMBM01000003.1"/>
</dbReference>
<reference evidence="4 6" key="2">
    <citation type="submission" date="2016-08" db="EMBL/GenBank/DDBJ databases">
        <authorList>
            <person name="Varghese N."/>
            <person name="Submissions Spin"/>
        </authorList>
    </citation>
    <scope>NUCLEOTIDE SEQUENCE [LARGE SCALE GENOMIC DNA]</scope>
    <source>
        <strain evidence="4 6">HL-109</strain>
    </source>
</reference>
<dbReference type="SUPFAM" id="SSF103481">
    <property type="entry name" value="Multidrug resistance efflux transporter EmrE"/>
    <property type="match status" value="2"/>
</dbReference>
<protein>
    <submittedName>
        <fullName evidence="4">EamA-like transporter family protein</fullName>
    </submittedName>
    <submittedName>
        <fullName evidence="3">Putative permease</fullName>
    </submittedName>
</protein>
<dbReference type="EMBL" id="LJSX01000001">
    <property type="protein sequence ID" value="KPQ12612.1"/>
    <property type="molecule type" value="Genomic_DNA"/>
</dbReference>
<dbReference type="EMBL" id="FMBM01000003">
    <property type="protein sequence ID" value="SCC82713.1"/>
    <property type="molecule type" value="Genomic_DNA"/>
</dbReference>
<proteinExistence type="predicted"/>
<reference evidence="3 5" key="1">
    <citation type="submission" date="2015-09" db="EMBL/GenBank/DDBJ databases">
        <title>Identification and resolution of microdiversity through metagenomic sequencing of parallel consortia.</title>
        <authorList>
            <person name="Nelson W.C."/>
            <person name="Romine M.F."/>
            <person name="Lindemann S.R."/>
        </authorList>
    </citation>
    <scope>NUCLEOTIDE SEQUENCE [LARGE SCALE GENOMIC DNA]</scope>
    <source>
        <strain evidence="3">HL-109</strain>
    </source>
</reference>
<evidence type="ECO:0000313" key="6">
    <source>
        <dbReference type="Proteomes" id="UP000182800"/>
    </source>
</evidence>